<keyword evidence="1" id="KW-0648">Protein biosynthesis</keyword>
<sequence length="167" mass="18974">MKLPICLVCIKSGILCPSCQEKLDRGEITPLDIEVGKHLLELENKYPALKDATFFKAVDTEKMLIVLVKSDGRSLRPLWNRISKVMSNKIGKPVRIIEKTASIRQIAEQVLAPARVLGVNIVWLPDGSRENYIRVPRSDLRRLSIRKEQAEKVISEFTKETVRIIAE</sequence>
<keyword evidence="1" id="KW-0251">Elongation factor</keyword>
<evidence type="ECO:0000313" key="1">
    <source>
        <dbReference type="EMBL" id="RLE55379.1"/>
    </source>
</evidence>
<name>A0A497F7Z6_9CREN</name>
<reference evidence="1 2" key="1">
    <citation type="submission" date="2018-06" db="EMBL/GenBank/DDBJ databases">
        <title>Extensive metabolic versatility and redundancy in microbially diverse, dynamic hydrothermal sediments.</title>
        <authorList>
            <person name="Dombrowski N."/>
            <person name="Teske A."/>
            <person name="Baker B.J."/>
        </authorList>
    </citation>
    <scope>NUCLEOTIDE SEQUENCE [LARGE SCALE GENOMIC DNA]</scope>
    <source>
        <strain evidence="1">B20_G2</strain>
    </source>
</reference>
<organism evidence="1 2">
    <name type="scientific">Thermoproteota archaeon</name>
    <dbReference type="NCBI Taxonomy" id="2056631"/>
    <lineage>
        <taxon>Archaea</taxon>
        <taxon>Thermoproteota</taxon>
    </lineage>
</organism>
<evidence type="ECO:0000313" key="2">
    <source>
        <dbReference type="Proteomes" id="UP000269499"/>
    </source>
</evidence>
<dbReference type="EMBL" id="QMRA01000007">
    <property type="protein sequence ID" value="RLE55379.1"/>
    <property type="molecule type" value="Genomic_DNA"/>
</dbReference>
<protein>
    <submittedName>
        <fullName evidence="1">Transcription elongation factor NusA</fullName>
    </submittedName>
</protein>
<comment type="caution">
    <text evidence="1">The sequence shown here is derived from an EMBL/GenBank/DDBJ whole genome shotgun (WGS) entry which is preliminary data.</text>
</comment>
<accession>A0A497F7Z6</accession>
<gene>
    <name evidence="1" type="ORF">DRJ26_00880</name>
</gene>
<dbReference type="AlphaFoldDB" id="A0A497F7Z6"/>
<proteinExistence type="predicted"/>
<dbReference type="Proteomes" id="UP000269499">
    <property type="component" value="Unassembled WGS sequence"/>
</dbReference>
<dbReference type="NCBIfam" id="NF005013">
    <property type="entry name" value="PRK06418.1"/>
    <property type="match status" value="1"/>
</dbReference>
<dbReference type="GO" id="GO:0003746">
    <property type="term" value="F:translation elongation factor activity"/>
    <property type="evidence" value="ECO:0007669"/>
    <property type="project" value="UniProtKB-KW"/>
</dbReference>